<name>A0A4Q1S8P6_9BACT</name>
<keyword evidence="1" id="KW-0732">Signal</keyword>
<keyword evidence="3" id="KW-1185">Reference proteome</keyword>
<dbReference type="InterPro" id="IPR019546">
    <property type="entry name" value="TAT_signal_bac_arc"/>
</dbReference>
<dbReference type="InterPro" id="IPR006311">
    <property type="entry name" value="TAT_signal"/>
</dbReference>
<accession>A0A4Q1S8P6</accession>
<dbReference type="EMBL" id="SDMK01000005">
    <property type="protein sequence ID" value="RXS93367.1"/>
    <property type="molecule type" value="Genomic_DNA"/>
</dbReference>
<dbReference type="Proteomes" id="UP000290253">
    <property type="component" value="Unassembled WGS sequence"/>
</dbReference>
<feature type="chain" id="PRO_5020482985" evidence="1">
    <location>
        <begin position="30"/>
        <end position="95"/>
    </location>
</feature>
<evidence type="ECO:0000313" key="3">
    <source>
        <dbReference type="Proteomes" id="UP000290253"/>
    </source>
</evidence>
<dbReference type="RefSeq" id="WP_129209910.1">
    <property type="nucleotide sequence ID" value="NZ_BMGU01000002.1"/>
</dbReference>
<evidence type="ECO:0000256" key="1">
    <source>
        <dbReference type="SAM" id="SignalP"/>
    </source>
</evidence>
<reference evidence="2 3" key="1">
    <citation type="journal article" date="2016" name="Int. J. Syst. Evol. Microbiol.">
        <title>Acidipila dinghuensis sp. nov., an acidobacterium isolated from forest soil.</title>
        <authorList>
            <person name="Jiang Y.W."/>
            <person name="Wang J."/>
            <person name="Chen M.H."/>
            <person name="Lv Y.Y."/>
            <person name="Qiu L.H."/>
        </authorList>
    </citation>
    <scope>NUCLEOTIDE SEQUENCE [LARGE SCALE GENOMIC DNA]</scope>
    <source>
        <strain evidence="2 3">DHOF10</strain>
    </source>
</reference>
<dbReference type="AlphaFoldDB" id="A0A4Q1S8P6"/>
<dbReference type="NCBIfam" id="TIGR01409">
    <property type="entry name" value="TAT_signal_seq"/>
    <property type="match status" value="1"/>
</dbReference>
<organism evidence="2 3">
    <name type="scientific">Silvibacterium dinghuense</name>
    <dbReference type="NCBI Taxonomy" id="1560006"/>
    <lineage>
        <taxon>Bacteria</taxon>
        <taxon>Pseudomonadati</taxon>
        <taxon>Acidobacteriota</taxon>
        <taxon>Terriglobia</taxon>
        <taxon>Terriglobales</taxon>
        <taxon>Acidobacteriaceae</taxon>
        <taxon>Silvibacterium</taxon>
    </lineage>
</organism>
<dbReference type="PROSITE" id="PS51318">
    <property type="entry name" value="TAT"/>
    <property type="match status" value="1"/>
</dbReference>
<protein>
    <submittedName>
        <fullName evidence="2">Twin-arginine translocation signal domain-containing protein</fullName>
    </submittedName>
</protein>
<comment type="caution">
    <text evidence="2">The sequence shown here is derived from an EMBL/GenBank/DDBJ whole genome shotgun (WGS) entry which is preliminary data.</text>
</comment>
<sequence>MANIATTRRSFLAGLAASAAVLAAPQAQGQEIDAGAVAWEELRGDSDALLKLTLDFHARLEDADPAETLPLALVREAQKIEKAARAIQEQLKGED</sequence>
<proteinExistence type="predicted"/>
<gene>
    <name evidence="2" type="ORF">ESZ00_18635</name>
</gene>
<evidence type="ECO:0000313" key="2">
    <source>
        <dbReference type="EMBL" id="RXS93367.1"/>
    </source>
</evidence>
<feature type="signal peptide" evidence="1">
    <location>
        <begin position="1"/>
        <end position="29"/>
    </location>
</feature>